<accession>A0A0R3U652</accession>
<dbReference type="Gene3D" id="3.40.50.150">
    <property type="entry name" value="Vaccinia Virus protein VP39"/>
    <property type="match status" value="1"/>
</dbReference>
<proteinExistence type="inferred from homology"/>
<keyword evidence="7" id="KW-1185">Reference proteome</keyword>
<dbReference type="Pfam" id="PF13847">
    <property type="entry name" value="Methyltransf_31"/>
    <property type="match status" value="1"/>
</dbReference>
<keyword evidence="4" id="KW-0511">Multifunctional enzyme</keyword>
<evidence type="ECO:0000256" key="1">
    <source>
        <dbReference type="ARBA" id="ARBA00008361"/>
    </source>
</evidence>
<dbReference type="SUPFAM" id="SSF53335">
    <property type="entry name" value="S-adenosyl-L-methionine-dependent methyltransferases"/>
    <property type="match status" value="1"/>
</dbReference>
<evidence type="ECO:0000256" key="4">
    <source>
        <dbReference type="ARBA" id="ARBA00023268"/>
    </source>
</evidence>
<reference evidence="6 7" key="1">
    <citation type="submission" date="2018-10" db="EMBL/GenBank/DDBJ databases">
        <authorList>
            <consortium name="Pathogen Informatics"/>
        </authorList>
    </citation>
    <scope>NUCLEOTIDE SEQUENCE [LARGE SCALE GENOMIC DNA]</scope>
</reference>
<dbReference type="CDD" id="cd02440">
    <property type="entry name" value="AdoMet_MTases"/>
    <property type="match status" value="1"/>
</dbReference>
<keyword evidence="3" id="KW-0808">Transferase</keyword>
<evidence type="ECO:0000256" key="2">
    <source>
        <dbReference type="ARBA" id="ARBA00022603"/>
    </source>
</evidence>
<dbReference type="InterPro" id="IPR051419">
    <property type="entry name" value="Lys/N-term_MeTrsfase_sf"/>
</dbReference>
<dbReference type="STRING" id="53468.A0A0R3U652"/>
<dbReference type="EMBL" id="UXSR01000345">
    <property type="protein sequence ID" value="VDD76231.1"/>
    <property type="molecule type" value="Genomic_DNA"/>
</dbReference>
<feature type="domain" description="Methyltransferase" evidence="5">
    <location>
        <begin position="47"/>
        <end position="178"/>
    </location>
</feature>
<dbReference type="InterPro" id="IPR029063">
    <property type="entry name" value="SAM-dependent_MTases_sf"/>
</dbReference>
<dbReference type="PANTHER" id="PTHR12176:SF78">
    <property type="entry name" value="EEF1A LYSINE AND N-TERMINAL METHYLTRANSFERASE"/>
    <property type="match status" value="1"/>
</dbReference>
<evidence type="ECO:0000256" key="3">
    <source>
        <dbReference type="ARBA" id="ARBA00022679"/>
    </source>
</evidence>
<dbReference type="Proteomes" id="UP000267029">
    <property type="component" value="Unassembled WGS sequence"/>
</dbReference>
<keyword evidence="2" id="KW-0489">Methyltransferase</keyword>
<name>A0A0R3U652_MESCO</name>
<evidence type="ECO:0000313" key="7">
    <source>
        <dbReference type="Proteomes" id="UP000267029"/>
    </source>
</evidence>
<gene>
    <name evidence="6" type="ORF">MCOS_LOCUS2234</name>
</gene>
<comment type="similarity">
    <text evidence="1">Belongs to the methyltransferase superfamily.</text>
</comment>
<dbReference type="OrthoDB" id="411785at2759"/>
<evidence type="ECO:0000259" key="5">
    <source>
        <dbReference type="Pfam" id="PF13847"/>
    </source>
</evidence>
<organism evidence="6 7">
    <name type="scientific">Mesocestoides corti</name>
    <name type="common">Flatworm</name>
    <dbReference type="NCBI Taxonomy" id="53468"/>
    <lineage>
        <taxon>Eukaryota</taxon>
        <taxon>Metazoa</taxon>
        <taxon>Spiralia</taxon>
        <taxon>Lophotrochozoa</taxon>
        <taxon>Platyhelminthes</taxon>
        <taxon>Cestoda</taxon>
        <taxon>Eucestoda</taxon>
        <taxon>Cyclophyllidea</taxon>
        <taxon>Mesocestoididae</taxon>
        <taxon>Mesocestoides</taxon>
    </lineage>
</organism>
<sequence>MTSILPKDIGDFGCSSYWDKFFTKLDSPFEWYGDFTTFADIFAENIKRSDSVLEVGCGNSVLSADIWDKIGCSRFLGIDYSSKAIEHSRKLITSSRPGLRFEHVDVFELDRELSRLEMESNTFNCIIDKGTLDAIDNGETKEDRIQCYFNQISSALGLFGRYILITLAQDHIISHIANYFLKKECPWIVTCIQVTSPIKEHPGSFSLPLFAFIMTKMKPSPNLPQLRLRTILEDKPCSPISENLKNRLVDWIKYLQSFCVLEQDSHGSRRGREFEIVHARSGCTMFQCRIVTAASRQTTPVTANPEGVFLEPQDEASVELFKSPEGLQQLLDSMGGAACALIASTNPILRFASLEITKSSLSNGLSICPVASTVKSLPIYSTPDGYPQMQIIKERNPYAVITERSKRRKGKYHLLVDRLDTDLFRVISSDTFFEPSSVIVFTWIVVARLFATSLKGGNGRFVYLGVPPCLQPSLINSIELGPQSESIQPLIQMLCPEVHIREKCNGCCLCRFVITSLCLTDDCLSHFLCVDAESLVSQGICFVLDRSTVGKIDTSSDLINRVERFCGSSLQVLFQQEFNGACICILFKKDAELSKTRLASRLLESALKVPTMRDYVTTDPKSQSYIDGFVRKADMCLQDAIRLLKTVK</sequence>
<evidence type="ECO:0000313" key="6">
    <source>
        <dbReference type="EMBL" id="VDD76231.1"/>
    </source>
</evidence>
<dbReference type="PANTHER" id="PTHR12176">
    <property type="entry name" value="SAM-DEPENDENT METHYLTRANSFERASE SUPERFAMILY PROTEIN"/>
    <property type="match status" value="1"/>
</dbReference>
<dbReference type="GO" id="GO:0008168">
    <property type="term" value="F:methyltransferase activity"/>
    <property type="evidence" value="ECO:0007669"/>
    <property type="project" value="UniProtKB-KW"/>
</dbReference>
<dbReference type="AlphaFoldDB" id="A0A0R3U652"/>
<dbReference type="InterPro" id="IPR025714">
    <property type="entry name" value="Methyltranfer_dom"/>
</dbReference>
<protein>
    <recommendedName>
        <fullName evidence="5">Methyltransferase domain-containing protein</fullName>
    </recommendedName>
</protein>
<dbReference type="GO" id="GO:0032259">
    <property type="term" value="P:methylation"/>
    <property type="evidence" value="ECO:0007669"/>
    <property type="project" value="UniProtKB-KW"/>
</dbReference>